<evidence type="ECO:0000313" key="4">
    <source>
        <dbReference type="EMBL" id="EFQ81200.1"/>
    </source>
</evidence>
<feature type="region of interest" description="Disordered" evidence="1">
    <location>
        <begin position="54"/>
        <end position="141"/>
    </location>
</feature>
<dbReference type="Proteomes" id="UP000003020">
    <property type="component" value="Unassembled WGS sequence"/>
</dbReference>
<reference evidence="4 5" key="1">
    <citation type="submission" date="2010-08" db="EMBL/GenBank/DDBJ databases">
        <authorList>
            <person name="Muzny D."/>
            <person name="Qin X."/>
            <person name="Buhay C."/>
            <person name="Dugan-Rocha S."/>
            <person name="Ding Y."/>
            <person name="Chen G."/>
            <person name="Hawes A."/>
            <person name="Holder M."/>
            <person name="Jhangiani S."/>
            <person name="Johnson A."/>
            <person name="Khan Z."/>
            <person name="Li Z."/>
            <person name="Liu W."/>
            <person name="Liu X."/>
            <person name="Perez L."/>
            <person name="Shen H."/>
            <person name="Wang Q."/>
            <person name="Watt J."/>
            <person name="Xi L."/>
            <person name="Xin Y."/>
            <person name="Zhou J."/>
            <person name="Deng J."/>
            <person name="Jiang H."/>
            <person name="Liu Y."/>
            <person name="Qu J."/>
            <person name="Song X.-Z."/>
            <person name="Zhang L."/>
            <person name="Villasana D."/>
            <person name="Johnson A."/>
            <person name="Liu J."/>
            <person name="Liyanage D."/>
            <person name="Lorensuhewa L."/>
            <person name="Robinson T."/>
            <person name="Song A."/>
            <person name="Song B.-B."/>
            <person name="Dinh H."/>
            <person name="Thornton R."/>
            <person name="Coyle M."/>
            <person name="Francisco L."/>
            <person name="Jackson L."/>
            <person name="Javaid M."/>
            <person name="Korchina V."/>
            <person name="Kovar C."/>
            <person name="Mata R."/>
            <person name="Mathew T."/>
            <person name="Ngo R."/>
            <person name="Nguyen L."/>
            <person name="Nguyen N."/>
            <person name="Okwuonu G."/>
            <person name="Ongeri F."/>
            <person name="Pham C."/>
            <person name="Simmons D."/>
            <person name="Wilczek-Boney K."/>
            <person name="Hale W."/>
            <person name="Jakkamsetti A."/>
            <person name="Pham P."/>
            <person name="Ruth R."/>
            <person name="San Lucas F."/>
            <person name="Warren J."/>
            <person name="Zhang J."/>
            <person name="Zhao Z."/>
            <person name="Zhou C."/>
            <person name="Zhu D."/>
            <person name="Lee S."/>
            <person name="Bess C."/>
            <person name="Blankenburg K."/>
            <person name="Forbes L."/>
            <person name="Fu Q."/>
            <person name="Gubbala S."/>
            <person name="Hirani K."/>
            <person name="Jayaseelan J.C."/>
            <person name="Lara F."/>
            <person name="Munidasa M."/>
            <person name="Palculict T."/>
            <person name="Patil S."/>
            <person name="Pu L.-L."/>
            <person name="Saada N."/>
            <person name="Tang L."/>
            <person name="Weissenberger G."/>
            <person name="Zhu Y."/>
            <person name="Hemphill L."/>
            <person name="Shang Y."/>
            <person name="Youmans B."/>
            <person name="Ayvaz T."/>
            <person name="Ross M."/>
            <person name="Santibanez J."/>
            <person name="Aqrawi P."/>
            <person name="Gross S."/>
            <person name="Joshi V."/>
            <person name="Fowler G."/>
            <person name="Nazareth L."/>
            <person name="Reid J."/>
            <person name="Worley K."/>
            <person name="Petrosino J."/>
            <person name="Highlander S."/>
            <person name="Gibbs R."/>
        </authorList>
    </citation>
    <scope>NUCLEOTIDE SEQUENCE [LARGE SCALE GENOMIC DNA]</scope>
    <source>
        <strain evidence="4 5">ATCC 33035</strain>
    </source>
</reference>
<feature type="compositionally biased region" description="Acidic residues" evidence="1">
    <location>
        <begin position="109"/>
        <end position="129"/>
    </location>
</feature>
<proteinExistence type="predicted"/>
<feature type="region of interest" description="Disordered" evidence="1">
    <location>
        <begin position="249"/>
        <end position="278"/>
    </location>
</feature>
<dbReference type="HOGENOM" id="CLU_896342_0_0_11"/>
<feature type="compositionally biased region" description="Low complexity" evidence="1">
    <location>
        <begin position="256"/>
        <end position="272"/>
    </location>
</feature>
<evidence type="ECO:0000256" key="2">
    <source>
        <dbReference type="SAM" id="Phobius"/>
    </source>
</evidence>
<sequence>MRVTTHSLKENHMKRLPQTLTAAALTGALAFGGAAVAQAQMPLPASIEADGITYDKQSDGSYAPRDRFENPAGEKSAPILTEDQARAIWERQQSEDGENTDSEAPGTETDTEGAADAEGTDSEGSEEEGIPAPATKKDAEGNEWYQSLKDPAIYVNDPAKVNEEITDEMRDAYAKAFPSEDPKPGFDKKKLAWLALPAALVIGGITWYLSQDGKTYVKDEARKGQEPTAEEKAASEQMLNANKDEVVAQGGKLAEGDAAQAGAPAAPAAGEGTDSVRGMAAETGSNSVAQALAALAVAAMVAAGAFAARRKFFA</sequence>
<name>E2S2V4_9CORY</name>
<feature type="signal peptide" evidence="3">
    <location>
        <begin position="1"/>
        <end position="39"/>
    </location>
</feature>
<keyword evidence="2" id="KW-1133">Transmembrane helix</keyword>
<gene>
    <name evidence="4" type="ORF">HMPREF0305_10827</name>
</gene>
<dbReference type="EMBL" id="ABYQ02000004">
    <property type="protein sequence ID" value="EFQ81200.1"/>
    <property type="molecule type" value="Genomic_DNA"/>
</dbReference>
<dbReference type="AlphaFoldDB" id="E2S2V4"/>
<comment type="caution">
    <text evidence="4">The sequence shown here is derived from an EMBL/GenBank/DDBJ whole genome shotgun (WGS) entry which is preliminary data.</text>
</comment>
<accession>E2S2V4</accession>
<evidence type="ECO:0000313" key="5">
    <source>
        <dbReference type="Proteomes" id="UP000003020"/>
    </source>
</evidence>
<keyword evidence="3" id="KW-0732">Signal</keyword>
<feature type="transmembrane region" description="Helical" evidence="2">
    <location>
        <begin position="288"/>
        <end position="308"/>
    </location>
</feature>
<keyword evidence="5" id="KW-1185">Reference proteome</keyword>
<keyword evidence="2" id="KW-0812">Transmembrane</keyword>
<feature type="chain" id="PRO_5003164593" description="LPXTG-motif cell wall anchor domain protein" evidence="3">
    <location>
        <begin position="40"/>
        <end position="314"/>
    </location>
</feature>
<feature type="compositionally biased region" description="Basic and acidic residues" evidence="1">
    <location>
        <begin position="83"/>
        <end position="94"/>
    </location>
</feature>
<evidence type="ECO:0000256" key="3">
    <source>
        <dbReference type="SAM" id="SignalP"/>
    </source>
</evidence>
<dbReference type="eggNOG" id="ENOG5031ITX">
    <property type="taxonomic scope" value="Bacteria"/>
</dbReference>
<protein>
    <recommendedName>
        <fullName evidence="6">LPXTG-motif cell wall anchor domain protein</fullName>
    </recommendedName>
</protein>
<keyword evidence="2" id="KW-0472">Membrane</keyword>
<evidence type="ECO:0000256" key="1">
    <source>
        <dbReference type="SAM" id="MobiDB-lite"/>
    </source>
</evidence>
<evidence type="ECO:0008006" key="6">
    <source>
        <dbReference type="Google" id="ProtNLM"/>
    </source>
</evidence>
<organism evidence="4 5">
    <name type="scientific">Corynebacterium pseudogenitalium ATCC 33035</name>
    <dbReference type="NCBI Taxonomy" id="525264"/>
    <lineage>
        <taxon>Bacteria</taxon>
        <taxon>Bacillati</taxon>
        <taxon>Actinomycetota</taxon>
        <taxon>Actinomycetes</taxon>
        <taxon>Mycobacteriales</taxon>
        <taxon>Corynebacteriaceae</taxon>
        <taxon>Corynebacterium</taxon>
    </lineage>
</organism>